<dbReference type="AlphaFoldDB" id="A0A8J5VST7"/>
<sequence>MTPRRAYARATTRLPARAPITARLPAHELAPPCARHPAWARVRAPLSRNLSARHAPPHASLRKQKDSFVRDRSLVLRELQHAAEHQLCAGQQAILERESLPRVETSIHALVTNIARYDTEDIKVAIPMVTLMNSSGGGSLSKRRMDAIGYYPASPKKKFVATPHPRKSVKP</sequence>
<dbReference type="OrthoDB" id="424302at2759"/>
<evidence type="ECO:0000313" key="1">
    <source>
        <dbReference type="EMBL" id="KAG8083312.1"/>
    </source>
</evidence>
<comment type="caution">
    <text evidence="1">The sequence shown here is derived from an EMBL/GenBank/DDBJ whole genome shotgun (WGS) entry which is preliminary data.</text>
</comment>
<dbReference type="Proteomes" id="UP000729402">
    <property type="component" value="Unassembled WGS sequence"/>
</dbReference>
<gene>
    <name evidence="1" type="ORF">GUJ93_ZPchr0015g6770</name>
</gene>
<evidence type="ECO:0000313" key="2">
    <source>
        <dbReference type="Proteomes" id="UP000729402"/>
    </source>
</evidence>
<organism evidence="1 2">
    <name type="scientific">Zizania palustris</name>
    <name type="common">Northern wild rice</name>
    <dbReference type="NCBI Taxonomy" id="103762"/>
    <lineage>
        <taxon>Eukaryota</taxon>
        <taxon>Viridiplantae</taxon>
        <taxon>Streptophyta</taxon>
        <taxon>Embryophyta</taxon>
        <taxon>Tracheophyta</taxon>
        <taxon>Spermatophyta</taxon>
        <taxon>Magnoliopsida</taxon>
        <taxon>Liliopsida</taxon>
        <taxon>Poales</taxon>
        <taxon>Poaceae</taxon>
        <taxon>BOP clade</taxon>
        <taxon>Oryzoideae</taxon>
        <taxon>Oryzeae</taxon>
        <taxon>Zizaniinae</taxon>
        <taxon>Zizania</taxon>
    </lineage>
</organism>
<protein>
    <submittedName>
        <fullName evidence="1">Uncharacterized protein</fullName>
    </submittedName>
</protein>
<reference evidence="1" key="2">
    <citation type="submission" date="2021-02" db="EMBL/GenBank/DDBJ databases">
        <authorList>
            <person name="Kimball J.A."/>
            <person name="Haas M.W."/>
            <person name="Macchietto M."/>
            <person name="Kono T."/>
            <person name="Duquette J."/>
            <person name="Shao M."/>
        </authorList>
    </citation>
    <scope>NUCLEOTIDE SEQUENCE</scope>
    <source>
        <tissue evidence="1">Fresh leaf tissue</tissue>
    </source>
</reference>
<keyword evidence="2" id="KW-1185">Reference proteome</keyword>
<name>A0A8J5VST7_ZIZPA</name>
<dbReference type="EMBL" id="JAAALK010000085">
    <property type="protein sequence ID" value="KAG8083312.1"/>
    <property type="molecule type" value="Genomic_DNA"/>
</dbReference>
<proteinExistence type="predicted"/>
<accession>A0A8J5VST7</accession>
<reference evidence="1" key="1">
    <citation type="journal article" date="2021" name="bioRxiv">
        <title>Whole Genome Assembly and Annotation of Northern Wild Rice, Zizania palustris L., Supports a Whole Genome Duplication in the Zizania Genus.</title>
        <authorList>
            <person name="Haas M."/>
            <person name="Kono T."/>
            <person name="Macchietto M."/>
            <person name="Millas R."/>
            <person name="McGilp L."/>
            <person name="Shao M."/>
            <person name="Duquette J."/>
            <person name="Hirsch C.N."/>
            <person name="Kimball J."/>
        </authorList>
    </citation>
    <scope>NUCLEOTIDE SEQUENCE</scope>
    <source>
        <tissue evidence="1">Fresh leaf tissue</tissue>
    </source>
</reference>